<evidence type="ECO:0000256" key="5">
    <source>
        <dbReference type="PROSITE-ProRule" id="PRU00104"/>
    </source>
</evidence>
<feature type="non-terminal residue" evidence="7">
    <location>
        <position position="1"/>
    </location>
</feature>
<dbReference type="STRING" id="72359.L7JV89"/>
<accession>L7JV89</accession>
<evidence type="ECO:0000256" key="4">
    <source>
        <dbReference type="ARBA" id="ARBA00022786"/>
    </source>
</evidence>
<evidence type="ECO:0000256" key="3">
    <source>
        <dbReference type="ARBA" id="ARBA00022679"/>
    </source>
</evidence>
<protein>
    <recommendedName>
        <fullName evidence="2">HECT-type E3 ubiquitin transferase</fullName>
        <ecNumber evidence="2">2.3.2.26</ecNumber>
    </recommendedName>
</protein>
<comment type="catalytic activity">
    <reaction evidence="1">
        <text>S-ubiquitinyl-[E2 ubiquitin-conjugating enzyme]-L-cysteine + [acceptor protein]-L-lysine = [E2 ubiquitin-conjugating enzyme]-L-cysteine + N(6)-ubiquitinyl-[acceptor protein]-L-lysine.</text>
        <dbReference type="EC" id="2.3.2.26"/>
    </reaction>
</comment>
<dbReference type="PANTHER" id="PTHR45700:SF8">
    <property type="entry name" value="HECT-TYPE E3 UBIQUITIN TRANSFERASE"/>
    <property type="match status" value="1"/>
</dbReference>
<dbReference type="Pfam" id="PF00632">
    <property type="entry name" value="HECT"/>
    <property type="match status" value="1"/>
</dbReference>
<proteinExistence type="predicted"/>
<dbReference type="PANTHER" id="PTHR45700">
    <property type="entry name" value="UBIQUITIN-PROTEIN LIGASE E3C"/>
    <property type="match status" value="1"/>
</dbReference>
<dbReference type="HOGENOM" id="CLU_002173_4_5_1"/>
<dbReference type="OMA" id="FRWHELE"/>
<dbReference type="Proteomes" id="UP000011185">
    <property type="component" value="Unassembled WGS sequence"/>
</dbReference>
<dbReference type="InParanoid" id="L7JV89"/>
<reference evidence="7 8" key="1">
    <citation type="journal article" date="2012" name="PLoS Pathog.">
        <title>The genome of the obligate intracellular parasite Trachipleistophora hominis: new insights into microsporidian genome dynamics and reductive evolution.</title>
        <authorList>
            <person name="Heinz E."/>
            <person name="Williams T.A."/>
            <person name="Nakjang S."/>
            <person name="Noel C.J."/>
            <person name="Swan D.C."/>
            <person name="Goldberg A.V."/>
            <person name="Harris S.R."/>
            <person name="Weinmaier T."/>
            <person name="Markert S."/>
            <person name="Becher D."/>
            <person name="Bernhardt J."/>
            <person name="Dagan T."/>
            <person name="Hacker C."/>
            <person name="Lucocq J.M."/>
            <person name="Schweder T."/>
            <person name="Rattei T."/>
            <person name="Hall N."/>
            <person name="Hirt R.P."/>
            <person name="Embley T.M."/>
        </authorList>
    </citation>
    <scope>NUCLEOTIDE SEQUENCE [LARGE SCALE GENOMIC DNA]</scope>
</reference>
<evidence type="ECO:0000256" key="1">
    <source>
        <dbReference type="ARBA" id="ARBA00000885"/>
    </source>
</evidence>
<evidence type="ECO:0000256" key="2">
    <source>
        <dbReference type="ARBA" id="ARBA00012485"/>
    </source>
</evidence>
<keyword evidence="3" id="KW-0808">Transferase</keyword>
<dbReference type="InterPro" id="IPR000569">
    <property type="entry name" value="HECT_dom"/>
</dbReference>
<evidence type="ECO:0000259" key="6">
    <source>
        <dbReference type="PROSITE" id="PS50237"/>
    </source>
</evidence>
<dbReference type="PROSITE" id="PS50237">
    <property type="entry name" value="HECT"/>
    <property type="match status" value="1"/>
</dbReference>
<dbReference type="VEuPathDB" id="MicrosporidiaDB:THOM_1828"/>
<evidence type="ECO:0000313" key="8">
    <source>
        <dbReference type="Proteomes" id="UP000011185"/>
    </source>
</evidence>
<name>L7JV89_TRAHO</name>
<sequence length="115" mass="13115">VGSNVINVSLLKKTAVYSGFTEDSHIVKTFWKIFEEYSLEDKKKLLMFITGNERVPVTCTENWKLIIVRNGCDTDRLPSSQTCFNTLLLPEYSSEEKLKNKLGIAISMTKGFFLL</sequence>
<keyword evidence="8" id="KW-1185">Reference proteome</keyword>
<dbReference type="Gene3D" id="3.30.2410.10">
    <property type="entry name" value="Hect, E3 ligase catalytic domain"/>
    <property type="match status" value="1"/>
</dbReference>
<dbReference type="OrthoDB" id="8068875at2759"/>
<feature type="active site" description="Glycyl thioester intermediate" evidence="5">
    <location>
        <position position="83"/>
    </location>
</feature>
<keyword evidence="4 5" id="KW-0833">Ubl conjugation pathway</keyword>
<dbReference type="GO" id="GO:0061630">
    <property type="term" value="F:ubiquitin protein ligase activity"/>
    <property type="evidence" value="ECO:0007669"/>
    <property type="project" value="UniProtKB-EC"/>
</dbReference>
<dbReference type="FunFam" id="3.30.2410.10:FF:000003">
    <property type="entry name" value="probable E3 ubiquitin-protein ligase HERC4 isoform X1"/>
    <property type="match status" value="1"/>
</dbReference>
<dbReference type="InterPro" id="IPR035983">
    <property type="entry name" value="Hect_E3_ubiquitin_ligase"/>
</dbReference>
<feature type="domain" description="HECT" evidence="6">
    <location>
        <begin position="1"/>
        <end position="115"/>
    </location>
</feature>
<dbReference type="EMBL" id="JH993981">
    <property type="protein sequence ID" value="ELQ75205.1"/>
    <property type="molecule type" value="Genomic_DNA"/>
</dbReference>
<dbReference type="EC" id="2.3.2.26" evidence="2"/>
<evidence type="ECO:0000313" key="7">
    <source>
        <dbReference type="EMBL" id="ELQ75205.1"/>
    </source>
</evidence>
<dbReference type="AlphaFoldDB" id="L7JV89"/>
<dbReference type="InterPro" id="IPR044611">
    <property type="entry name" value="E3A/B/C-like"/>
</dbReference>
<dbReference type="GO" id="GO:0000209">
    <property type="term" value="P:protein polyubiquitination"/>
    <property type="evidence" value="ECO:0007669"/>
    <property type="project" value="InterPro"/>
</dbReference>
<dbReference type="SUPFAM" id="SSF56204">
    <property type="entry name" value="Hect, E3 ligase catalytic domain"/>
    <property type="match status" value="1"/>
</dbReference>
<gene>
    <name evidence="7" type="ORF">THOM_1828</name>
</gene>
<organism evidence="7 8">
    <name type="scientific">Trachipleistophora hominis</name>
    <name type="common">Microsporidian parasite</name>
    <dbReference type="NCBI Taxonomy" id="72359"/>
    <lineage>
        <taxon>Eukaryota</taxon>
        <taxon>Fungi</taxon>
        <taxon>Fungi incertae sedis</taxon>
        <taxon>Microsporidia</taxon>
        <taxon>Pleistophoridae</taxon>
        <taxon>Trachipleistophora</taxon>
    </lineage>
</organism>